<dbReference type="CDD" id="cd01948">
    <property type="entry name" value="EAL"/>
    <property type="match status" value="1"/>
</dbReference>
<dbReference type="InterPro" id="IPR000160">
    <property type="entry name" value="GGDEF_dom"/>
</dbReference>
<evidence type="ECO:0000313" key="8">
    <source>
        <dbReference type="Proteomes" id="UP000185984"/>
    </source>
</evidence>
<dbReference type="Pfam" id="PF05228">
    <property type="entry name" value="CHASE4"/>
    <property type="match status" value="1"/>
</dbReference>
<dbReference type="Pfam" id="PF13426">
    <property type="entry name" value="PAS_9"/>
    <property type="match status" value="1"/>
</dbReference>
<dbReference type="Gene3D" id="3.30.70.270">
    <property type="match status" value="1"/>
</dbReference>
<organism evidence="7 8">
    <name type="scientific">Chroogloeocystis siderophila 5.2 s.c.1</name>
    <dbReference type="NCBI Taxonomy" id="247279"/>
    <lineage>
        <taxon>Bacteria</taxon>
        <taxon>Bacillati</taxon>
        <taxon>Cyanobacteriota</taxon>
        <taxon>Cyanophyceae</taxon>
        <taxon>Oscillatoriophycideae</taxon>
        <taxon>Chroococcales</taxon>
        <taxon>Chroococcaceae</taxon>
        <taxon>Chroogloeocystis</taxon>
    </lineage>
</organism>
<dbReference type="OrthoDB" id="9813903at2"/>
<keyword evidence="2" id="KW-1133">Transmembrane helix</keyword>
<reference evidence="7 8" key="1">
    <citation type="submission" date="2016-11" db="EMBL/GenBank/DDBJ databases">
        <title>Draft Genome Sequences of Nine Cyanobacterial Strains from Diverse Habitats.</title>
        <authorList>
            <person name="Zhu T."/>
            <person name="Hou S."/>
            <person name="Lu X."/>
            <person name="Hess W.R."/>
        </authorList>
    </citation>
    <scope>NUCLEOTIDE SEQUENCE [LARGE SCALE GENOMIC DNA]</scope>
    <source>
        <strain evidence="7 8">5.2 s.c.1</strain>
    </source>
</reference>
<dbReference type="InterPro" id="IPR035919">
    <property type="entry name" value="EAL_sf"/>
</dbReference>
<dbReference type="Gene3D" id="3.30.450.20">
    <property type="entry name" value="PAS domain"/>
    <property type="match status" value="1"/>
</dbReference>
<dbReference type="PROSITE" id="PS50113">
    <property type="entry name" value="PAC"/>
    <property type="match status" value="1"/>
</dbReference>
<dbReference type="InterPro" id="IPR000014">
    <property type="entry name" value="PAS"/>
</dbReference>
<proteinExistence type="predicted"/>
<dbReference type="PROSITE" id="PS50883">
    <property type="entry name" value="EAL"/>
    <property type="match status" value="1"/>
</dbReference>
<keyword evidence="2" id="KW-0812">Transmembrane</keyword>
<evidence type="ECO:0000313" key="7">
    <source>
        <dbReference type="EMBL" id="OKH27481.1"/>
    </source>
</evidence>
<dbReference type="PROSITE" id="PS50112">
    <property type="entry name" value="PAS"/>
    <property type="match status" value="1"/>
</dbReference>
<dbReference type="SMART" id="SM00267">
    <property type="entry name" value="GGDEF"/>
    <property type="match status" value="1"/>
</dbReference>
<dbReference type="AlphaFoldDB" id="A0A1U7HV85"/>
<dbReference type="CDD" id="cd01949">
    <property type="entry name" value="GGDEF"/>
    <property type="match status" value="1"/>
</dbReference>
<dbReference type="InterPro" id="IPR043128">
    <property type="entry name" value="Rev_trsase/Diguanyl_cyclase"/>
</dbReference>
<evidence type="ECO:0000259" key="5">
    <source>
        <dbReference type="PROSITE" id="PS50883"/>
    </source>
</evidence>
<feature type="region of interest" description="Disordered" evidence="1">
    <location>
        <begin position="1"/>
        <end position="22"/>
    </location>
</feature>
<feature type="domain" description="PAS" evidence="3">
    <location>
        <begin position="356"/>
        <end position="408"/>
    </location>
</feature>
<dbReference type="PROSITE" id="PS50887">
    <property type="entry name" value="GGDEF"/>
    <property type="match status" value="1"/>
</dbReference>
<feature type="domain" description="PAC" evidence="4">
    <location>
        <begin position="429"/>
        <end position="479"/>
    </location>
</feature>
<feature type="domain" description="EAL" evidence="5">
    <location>
        <begin position="662"/>
        <end position="911"/>
    </location>
</feature>
<name>A0A1U7HV85_9CHRO</name>
<dbReference type="NCBIfam" id="TIGR00254">
    <property type="entry name" value="GGDEF"/>
    <property type="match status" value="1"/>
</dbReference>
<dbReference type="Proteomes" id="UP000185984">
    <property type="component" value="Unassembled WGS sequence"/>
</dbReference>
<dbReference type="Pfam" id="PF00563">
    <property type="entry name" value="EAL"/>
    <property type="match status" value="1"/>
</dbReference>
<dbReference type="PANTHER" id="PTHR44757:SF4">
    <property type="entry name" value="DIGUANYLATE CYCLASE DGCE-RELATED"/>
    <property type="match status" value="1"/>
</dbReference>
<dbReference type="SUPFAM" id="SSF55073">
    <property type="entry name" value="Nucleotide cyclase"/>
    <property type="match status" value="1"/>
</dbReference>
<dbReference type="RefSeq" id="WP_073549141.1">
    <property type="nucleotide sequence ID" value="NZ_CAWMVK010000040.1"/>
</dbReference>
<dbReference type="Gene3D" id="3.20.20.450">
    <property type="entry name" value="EAL domain"/>
    <property type="match status" value="1"/>
</dbReference>
<dbReference type="InterPro" id="IPR052155">
    <property type="entry name" value="Biofilm_reg_signaling"/>
</dbReference>
<dbReference type="InterPro" id="IPR001633">
    <property type="entry name" value="EAL_dom"/>
</dbReference>
<dbReference type="FunFam" id="3.30.70.270:FF:000001">
    <property type="entry name" value="Diguanylate cyclase domain protein"/>
    <property type="match status" value="1"/>
</dbReference>
<dbReference type="SUPFAM" id="SSF55785">
    <property type="entry name" value="PYP-like sensor domain (PAS domain)"/>
    <property type="match status" value="1"/>
</dbReference>
<protein>
    <submittedName>
        <fullName evidence="7">Bifunctional diguanylate cyclase/phosphodiesterase</fullName>
    </submittedName>
</protein>
<evidence type="ECO:0000256" key="1">
    <source>
        <dbReference type="SAM" id="MobiDB-lite"/>
    </source>
</evidence>
<keyword evidence="8" id="KW-1185">Reference proteome</keyword>
<evidence type="ECO:0000256" key="2">
    <source>
        <dbReference type="SAM" id="Phobius"/>
    </source>
</evidence>
<keyword evidence="2" id="KW-0472">Membrane</keyword>
<dbReference type="SMART" id="SM00052">
    <property type="entry name" value="EAL"/>
    <property type="match status" value="1"/>
</dbReference>
<dbReference type="SUPFAM" id="SSF141868">
    <property type="entry name" value="EAL domain-like"/>
    <property type="match status" value="1"/>
</dbReference>
<dbReference type="SMART" id="SM00091">
    <property type="entry name" value="PAS"/>
    <property type="match status" value="1"/>
</dbReference>
<accession>A0A1U7HV85</accession>
<dbReference type="SMART" id="SM00086">
    <property type="entry name" value="PAC"/>
    <property type="match status" value="1"/>
</dbReference>
<feature type="transmembrane region" description="Helical" evidence="2">
    <location>
        <begin position="321"/>
        <end position="343"/>
    </location>
</feature>
<evidence type="ECO:0000259" key="3">
    <source>
        <dbReference type="PROSITE" id="PS50112"/>
    </source>
</evidence>
<dbReference type="STRING" id="247279.NIES1031_09390"/>
<feature type="transmembrane region" description="Helical" evidence="2">
    <location>
        <begin position="57"/>
        <end position="79"/>
    </location>
</feature>
<sequence>MSSSRWHSSTTQANSSPQSKNCLNQLGTQAKRADDNKSGLNKPVQRKSCSLRWQARILFCSAITTLATVLYATAATILLRSLENVEIEDTYQNVEGFLDTFAQSQADFSLRVTDWAMWDDTYQFVQDSNREYIEVNITPESIQNVQINAAVFLNSKNHIVYSAEFDLTTNQKIGIPKTLNQYIASHQHLLQHSNVNSSISGVVALPQGPMLIASRPVINSKGEEPIRGTLIFGRYLDTTKIATLAKKSRLNLTLHSLSQTLPPDFQIALASLSPTQRVFIRPLSDRLIAGYILLTDIDNKPVAILRTDKSRTIYQQGVNSLHYLLVLLVLIGFIFTGVTLPLLDRLILLRFERQEREERYRAVVTQAFEGIFLVDAQSKIILEANVALQALLDYSENEILQLTLYDIIVGDREQIDTDLQQILAKDHNVTREYKYQRQDGSLVDVEASAIQIFYNEKDAFCIVVRNITDRKKVEIALRESEQRLSWQASHDSLTGLVNRREFEQCLVNALNSAKNKGINHVLCYLDVDQFKIINDTCGHVAGDHLLRQVSTLFQNRLRKTDILARLGGDEFGIIFYQCSLEQATRITEALRQQLNDFPFVWKEKVFSVSASIGLVAINADTPDLGSVLSAADAACYAAKNKGRNRINVYRQNDREIAQQRGEMQWVSQIPKALEENRFCLFYQEIASLIGENHQQHYEILLRLKDENGQIVPPMAFIPAAERYNLMHLIDRWVISTLFAHLARSQAEENTIYAVNLSGASINDDSFVDFVQAQFAYYQIPPSSICFEITETLAIANLSQAVGFIQKLKNLGCYFALDDFGSGMSSFAYLKSLPVDYLKIDGSLVKDIVQDAIAYSMVEAISRIATVMELQTIAEFVENEAIQEKLRKLPVDYAQGYGIAKPKPLIDSRGQG</sequence>
<dbReference type="PANTHER" id="PTHR44757">
    <property type="entry name" value="DIGUANYLATE CYCLASE DGCP"/>
    <property type="match status" value="1"/>
</dbReference>
<evidence type="ECO:0000259" key="4">
    <source>
        <dbReference type="PROSITE" id="PS50113"/>
    </source>
</evidence>
<dbReference type="EMBL" id="MRCC01000006">
    <property type="protein sequence ID" value="OKH27481.1"/>
    <property type="molecule type" value="Genomic_DNA"/>
</dbReference>
<gene>
    <name evidence="7" type="ORF">NIES1031_09390</name>
</gene>
<feature type="domain" description="GGDEF" evidence="6">
    <location>
        <begin position="518"/>
        <end position="651"/>
    </location>
</feature>
<comment type="caution">
    <text evidence="7">The sequence shown here is derived from an EMBL/GenBank/DDBJ whole genome shotgun (WGS) entry which is preliminary data.</text>
</comment>
<dbReference type="InterPro" id="IPR029787">
    <property type="entry name" value="Nucleotide_cyclase"/>
</dbReference>
<dbReference type="InterPro" id="IPR001610">
    <property type="entry name" value="PAC"/>
</dbReference>
<dbReference type="InterPro" id="IPR007892">
    <property type="entry name" value="CHASE4"/>
</dbReference>
<dbReference type="NCBIfam" id="TIGR00229">
    <property type="entry name" value="sensory_box"/>
    <property type="match status" value="1"/>
</dbReference>
<dbReference type="CDD" id="cd00130">
    <property type="entry name" value="PAS"/>
    <property type="match status" value="1"/>
</dbReference>
<evidence type="ECO:0000259" key="6">
    <source>
        <dbReference type="PROSITE" id="PS50887"/>
    </source>
</evidence>
<dbReference type="InterPro" id="IPR035965">
    <property type="entry name" value="PAS-like_dom_sf"/>
</dbReference>
<dbReference type="InterPro" id="IPR000700">
    <property type="entry name" value="PAS-assoc_C"/>
</dbReference>
<dbReference type="Pfam" id="PF00990">
    <property type="entry name" value="GGDEF"/>
    <property type="match status" value="1"/>
</dbReference>